<organism evidence="2 3">
    <name type="scientific">Thermus scotoductus</name>
    <dbReference type="NCBI Taxonomy" id="37636"/>
    <lineage>
        <taxon>Bacteria</taxon>
        <taxon>Thermotogati</taxon>
        <taxon>Deinococcota</taxon>
        <taxon>Deinococci</taxon>
        <taxon>Thermales</taxon>
        <taxon>Thermaceae</taxon>
        <taxon>Thermus</taxon>
    </lineage>
</organism>
<evidence type="ECO:0000313" key="3">
    <source>
        <dbReference type="Proteomes" id="UP000053099"/>
    </source>
</evidence>
<feature type="signal peptide" evidence="1">
    <location>
        <begin position="1"/>
        <end position="18"/>
    </location>
</feature>
<comment type="caution">
    <text evidence="2">The sequence shown here is derived from an EMBL/GenBank/DDBJ whole genome shotgun (WGS) entry which is preliminary data.</text>
</comment>
<dbReference type="PATRIC" id="fig|37636.3.peg.1673"/>
<dbReference type="AlphaFoldDB" id="A0A0N1KPG4"/>
<dbReference type="EMBL" id="LJJR01000042">
    <property type="protein sequence ID" value="KPD26100.1"/>
    <property type="molecule type" value="Genomic_DNA"/>
</dbReference>
<name>A0A0N1KPG4_THESC</name>
<protein>
    <recommendedName>
        <fullName evidence="4">Lipoprotein</fullName>
    </recommendedName>
</protein>
<feature type="chain" id="PRO_5005876075" description="Lipoprotein" evidence="1">
    <location>
        <begin position="19"/>
        <end position="329"/>
    </location>
</feature>
<accession>A0A0N1KPG4</accession>
<evidence type="ECO:0008006" key="4">
    <source>
        <dbReference type="Google" id="ProtNLM"/>
    </source>
</evidence>
<evidence type="ECO:0000256" key="1">
    <source>
        <dbReference type="SAM" id="SignalP"/>
    </source>
</evidence>
<keyword evidence="1" id="KW-0732">Signal</keyword>
<evidence type="ECO:0000313" key="2">
    <source>
        <dbReference type="EMBL" id="KPD26100.1"/>
    </source>
</evidence>
<gene>
    <name evidence="2" type="ORF">AN926_10985</name>
</gene>
<dbReference type="Proteomes" id="UP000053099">
    <property type="component" value="Unassembled WGS sequence"/>
</dbReference>
<sequence>MKKLWPLPLALLALALSACTGSQEPPLPALVAMGGEGEVRFFRARDLQGGTPNPVGTWTTPSLQDLAHSQTFGRLYLLFPDRLEAYSTSGFTETSVPNDPSVVQALPVDCTGGYLRLGQNKLLVHCPGTQKAFLFGLPDPGTPEEADLTGLDPASRLALLPQEGLDLLAYLAPGALGFRPAEAPGATPRLEKPLNPPLQTPWDLRADGQGRLLGLGTTPTEVRLYTLQGEEVPSRKVLADFPRPSRLALDPVGGGVAYGQGFQVLFPRESPVQRQFDTYTAGLVGQDGYLYLVQGQALEVYDLVPSPPLFLRSRNLGFSPTTLAFIPVE</sequence>
<proteinExistence type="predicted"/>
<dbReference type="PROSITE" id="PS51257">
    <property type="entry name" value="PROKAR_LIPOPROTEIN"/>
    <property type="match status" value="1"/>
</dbReference>
<reference evidence="2 3" key="1">
    <citation type="submission" date="2015-09" db="EMBL/GenBank/DDBJ databases">
        <title>Draft genome sequence of Thermus scotoductus strain K1 isolated from a geothermal spring in Nagorno-Karabakh, Armenia.</title>
        <authorList>
            <person name="Saghatelyan A."/>
            <person name="Poghosyan L."/>
            <person name="Panosyan H."/>
            <person name="Birkeland N.-K."/>
        </authorList>
    </citation>
    <scope>NUCLEOTIDE SEQUENCE [LARGE SCALE GENOMIC DNA]</scope>
    <source>
        <strain evidence="2 3">K1</strain>
    </source>
</reference>